<accession>A0ABX6N3K6</accession>
<protein>
    <submittedName>
        <fullName evidence="1">Uncharacterized protein</fullName>
    </submittedName>
</protein>
<dbReference type="EMBL" id="CP053084">
    <property type="protein sequence ID" value="QJR28344.1"/>
    <property type="molecule type" value="Genomic_DNA"/>
</dbReference>
<sequence>MNGKMAKVAWVNIAEKAAFAYSAPQKFIPPKDRNGLSKGFLSCPALRHYFDNTYMVCSAFTLRLRRVDEQGGFTIRPVYPFTSIAPNRIAKFVKIQPRNTWRKPERVVLQIPTPYLFFADEPIEVEQMHPSLGETDSLNWNLIPGRFDIYAWQRVLNFALEWDTLRGDFVLRVGDPMYFLRFHGEQQEKHDLTEQAMSNQLRERLRLFRGIASVRRGSFGLIADASKAREHVTLME</sequence>
<organism evidence="1 2">
    <name type="scientific">Limnobacter profundi</name>
    <dbReference type="NCBI Taxonomy" id="2732163"/>
    <lineage>
        <taxon>Bacteria</taxon>
        <taxon>Pseudomonadati</taxon>
        <taxon>Pseudomonadota</taxon>
        <taxon>Betaproteobacteria</taxon>
        <taxon>Burkholderiales</taxon>
        <taxon>Burkholderiaceae</taxon>
        <taxon>Limnobacter</taxon>
    </lineage>
</organism>
<evidence type="ECO:0000313" key="1">
    <source>
        <dbReference type="EMBL" id="QJR28344.1"/>
    </source>
</evidence>
<proteinExistence type="predicted"/>
<gene>
    <name evidence="1" type="ORF">HKT17_00805</name>
</gene>
<name>A0ABX6N3K6_9BURK</name>
<evidence type="ECO:0000313" key="2">
    <source>
        <dbReference type="Proteomes" id="UP000501130"/>
    </source>
</evidence>
<dbReference type="Proteomes" id="UP000501130">
    <property type="component" value="Chromosome"/>
</dbReference>
<reference evidence="1 2" key="1">
    <citation type="submission" date="2020-05" db="EMBL/GenBank/DDBJ databases">
        <title>Compete genome of Limnobacter sp. SAORIC-580.</title>
        <authorList>
            <person name="Song J."/>
            <person name="Cho J.-C."/>
        </authorList>
    </citation>
    <scope>NUCLEOTIDE SEQUENCE [LARGE SCALE GENOMIC DNA]</scope>
    <source>
        <strain evidence="1 2">SAORIC-580</strain>
    </source>
</reference>
<keyword evidence="2" id="KW-1185">Reference proteome</keyword>